<keyword evidence="11" id="KW-0862">Zinc</keyword>
<sequence>ELHREISELKVFDSKIQTEIGLNQEVLNVNMASRQQAENWAEEAICPICLDFFTEPSSLDCGHNFCRSCISQFWDKKEINSCPECREEFPERNLRINRALASLAEKARNLKLNPKEKESKLHCEEHQEELKLFCETDKKLICVICRDSREHREHRFLPVKEAAEIYKVKEKMSYKLMVLSNLPTPKFTFCDFLSQSQDQLKPSLDSLTVKKSAVLQTEQEQTLKISEVMEQSSSLQTHITSEFSKMHQILTEKEQCLLRDLWEEEERILEPMEINLREIQENLNSIEEKLSKLRKQMEQKDELIFLKEEACRKRRISEDYHQLSISAAGLSIGKFKGPLQYTAWREMINSINPAPASLTLDLNTANSRLILSEDRTSVRLGDKWQRLPDTPERFNPWEFVLGSEGFTSGRHYWEVEVEVLNVNMASRQHAENWAEEAICPICLDFFTEPVSLDCGHNFCRSRISQCWEKEINSCRECREEFPERNLRINQALANLAEKARNVKLTWKDKENKLHCEEHQEELKLFCETDKKLICVICRDAREHREHRFLPIKEAAEIYKDQLKPSIVSLAVKKSAVLETEQKQETEDF</sequence>
<evidence type="ECO:0000256" key="7">
    <source>
        <dbReference type="ARBA" id="ARBA00022679"/>
    </source>
</evidence>
<evidence type="ECO:0000313" key="19">
    <source>
        <dbReference type="Proteomes" id="UP000288216"/>
    </source>
</evidence>
<dbReference type="SMART" id="SM00336">
    <property type="entry name" value="BBOX"/>
    <property type="match status" value="2"/>
</dbReference>
<keyword evidence="9 13" id="KW-0863">Zinc-finger</keyword>
<dbReference type="PROSITE" id="PS00518">
    <property type="entry name" value="ZF_RING_1"/>
    <property type="match status" value="1"/>
</dbReference>
<dbReference type="PROSITE" id="PS50089">
    <property type="entry name" value="ZF_RING_2"/>
    <property type="match status" value="2"/>
</dbReference>
<dbReference type="EMBL" id="BFAA01004221">
    <property type="protein sequence ID" value="GCB65705.1"/>
    <property type="molecule type" value="Genomic_DNA"/>
</dbReference>
<dbReference type="PRINTS" id="PR01406">
    <property type="entry name" value="BBOXZNFINGER"/>
</dbReference>
<evidence type="ECO:0000256" key="3">
    <source>
        <dbReference type="ARBA" id="ARBA00004906"/>
    </source>
</evidence>
<evidence type="ECO:0000313" key="18">
    <source>
        <dbReference type="EMBL" id="GCB65705.1"/>
    </source>
</evidence>
<dbReference type="SUPFAM" id="SSF57845">
    <property type="entry name" value="B-box zinc-binding domain"/>
    <property type="match status" value="2"/>
</dbReference>
<evidence type="ECO:0000256" key="13">
    <source>
        <dbReference type="PROSITE-ProRule" id="PRU00024"/>
    </source>
</evidence>
<dbReference type="SUPFAM" id="SSF57850">
    <property type="entry name" value="RING/U-box"/>
    <property type="match status" value="2"/>
</dbReference>
<dbReference type="InterPro" id="IPR003879">
    <property type="entry name" value="Butyrophylin_SPRY"/>
</dbReference>
<dbReference type="Pfam" id="PF15227">
    <property type="entry name" value="zf-C3HC4_4"/>
    <property type="match status" value="2"/>
</dbReference>
<dbReference type="CDD" id="cd19800">
    <property type="entry name" value="Bbox2_xNF7-like"/>
    <property type="match status" value="2"/>
</dbReference>
<dbReference type="InterPro" id="IPR017907">
    <property type="entry name" value="Znf_RING_CS"/>
</dbReference>
<dbReference type="GO" id="GO:0008270">
    <property type="term" value="F:zinc ion binding"/>
    <property type="evidence" value="ECO:0007669"/>
    <property type="project" value="UniProtKB-KW"/>
</dbReference>
<proteinExistence type="inferred from homology"/>
<dbReference type="Pfam" id="PF13765">
    <property type="entry name" value="PRY"/>
    <property type="match status" value="1"/>
</dbReference>
<keyword evidence="19" id="KW-1185">Reference proteome</keyword>
<evidence type="ECO:0000256" key="1">
    <source>
        <dbReference type="ARBA" id="ARBA00000900"/>
    </source>
</evidence>
<evidence type="ECO:0000256" key="11">
    <source>
        <dbReference type="ARBA" id="ARBA00022833"/>
    </source>
</evidence>
<dbReference type="Proteomes" id="UP000288216">
    <property type="component" value="Unassembled WGS sequence"/>
</dbReference>
<evidence type="ECO:0000256" key="14">
    <source>
        <dbReference type="SAM" id="Coils"/>
    </source>
</evidence>
<dbReference type="SUPFAM" id="SSF49899">
    <property type="entry name" value="Concanavalin A-like lectins/glucanases"/>
    <property type="match status" value="1"/>
</dbReference>
<feature type="coiled-coil region" evidence="14">
    <location>
        <begin position="269"/>
        <end position="303"/>
    </location>
</feature>
<dbReference type="PANTHER" id="PTHR24103">
    <property type="entry name" value="E3 UBIQUITIN-PROTEIN LIGASE TRIM"/>
    <property type="match status" value="1"/>
</dbReference>
<evidence type="ECO:0000259" key="16">
    <source>
        <dbReference type="PROSITE" id="PS50119"/>
    </source>
</evidence>
<dbReference type="PROSITE" id="PS50119">
    <property type="entry name" value="ZF_BBOX"/>
    <property type="match status" value="2"/>
</dbReference>
<keyword evidence="6" id="KW-0963">Cytoplasm</keyword>
<comment type="similarity">
    <text evidence="4">Belongs to the TRIM/RBCC family.</text>
</comment>
<dbReference type="SMART" id="SM00184">
    <property type="entry name" value="RING"/>
    <property type="match status" value="2"/>
</dbReference>
<organism evidence="18 19">
    <name type="scientific">Scyliorhinus torazame</name>
    <name type="common">Cloudy catshark</name>
    <name type="synonym">Catulus torazame</name>
    <dbReference type="NCBI Taxonomy" id="75743"/>
    <lineage>
        <taxon>Eukaryota</taxon>
        <taxon>Metazoa</taxon>
        <taxon>Chordata</taxon>
        <taxon>Craniata</taxon>
        <taxon>Vertebrata</taxon>
        <taxon>Chondrichthyes</taxon>
        <taxon>Elasmobranchii</taxon>
        <taxon>Galeomorphii</taxon>
        <taxon>Galeoidea</taxon>
        <taxon>Carcharhiniformes</taxon>
        <taxon>Scyliorhinidae</taxon>
        <taxon>Scyliorhinus</taxon>
    </lineage>
</organism>
<feature type="domain" description="B30.2/SPRY" evidence="17">
    <location>
        <begin position="338"/>
        <end position="584"/>
    </location>
</feature>
<dbReference type="Gene3D" id="2.60.120.920">
    <property type="match status" value="1"/>
</dbReference>
<dbReference type="PROSITE" id="PS50188">
    <property type="entry name" value="B302_SPRY"/>
    <property type="match status" value="1"/>
</dbReference>
<evidence type="ECO:0000256" key="8">
    <source>
        <dbReference type="ARBA" id="ARBA00022723"/>
    </source>
</evidence>
<dbReference type="Gene3D" id="3.30.160.60">
    <property type="entry name" value="Classic Zinc Finger"/>
    <property type="match status" value="2"/>
</dbReference>
<dbReference type="SMART" id="SM00589">
    <property type="entry name" value="PRY"/>
    <property type="match status" value="1"/>
</dbReference>
<evidence type="ECO:0000256" key="5">
    <source>
        <dbReference type="ARBA" id="ARBA00012483"/>
    </source>
</evidence>
<dbReference type="GO" id="GO:0005737">
    <property type="term" value="C:cytoplasm"/>
    <property type="evidence" value="ECO:0007669"/>
    <property type="project" value="UniProtKB-SubCell"/>
</dbReference>
<comment type="pathway">
    <text evidence="3">Protein modification; protein ubiquitination.</text>
</comment>
<dbReference type="InterPro" id="IPR001841">
    <property type="entry name" value="Znf_RING"/>
</dbReference>
<dbReference type="InterPro" id="IPR001870">
    <property type="entry name" value="B30.2/SPRY"/>
</dbReference>
<dbReference type="InterPro" id="IPR000315">
    <property type="entry name" value="Znf_B-box"/>
</dbReference>
<dbReference type="InterPro" id="IPR013320">
    <property type="entry name" value="ConA-like_dom_sf"/>
</dbReference>
<dbReference type="EC" id="2.3.2.27" evidence="5"/>
<dbReference type="AlphaFoldDB" id="A0A401NXW7"/>
<reference evidence="18 19" key="1">
    <citation type="journal article" date="2018" name="Nat. Ecol. Evol.">
        <title>Shark genomes provide insights into elasmobranch evolution and the origin of vertebrates.</title>
        <authorList>
            <person name="Hara Y"/>
            <person name="Yamaguchi K"/>
            <person name="Onimaru K"/>
            <person name="Kadota M"/>
            <person name="Koyanagi M"/>
            <person name="Keeley SD"/>
            <person name="Tatsumi K"/>
            <person name="Tanaka K"/>
            <person name="Motone F"/>
            <person name="Kageyama Y"/>
            <person name="Nozu R"/>
            <person name="Adachi N"/>
            <person name="Nishimura O"/>
            <person name="Nakagawa R"/>
            <person name="Tanegashima C"/>
            <person name="Kiyatake I"/>
            <person name="Matsumoto R"/>
            <person name="Murakumo K"/>
            <person name="Nishida K"/>
            <person name="Terakita A"/>
            <person name="Kuratani S"/>
            <person name="Sato K"/>
            <person name="Hyodo S Kuraku.S."/>
        </authorList>
    </citation>
    <scope>NUCLEOTIDE SEQUENCE [LARGE SCALE GENOMIC DNA]</scope>
</reference>
<evidence type="ECO:0000259" key="17">
    <source>
        <dbReference type="PROSITE" id="PS50188"/>
    </source>
</evidence>
<evidence type="ECO:0000256" key="10">
    <source>
        <dbReference type="ARBA" id="ARBA00022786"/>
    </source>
</evidence>
<dbReference type="InterPro" id="IPR006574">
    <property type="entry name" value="PRY"/>
</dbReference>
<dbReference type="GO" id="GO:0061630">
    <property type="term" value="F:ubiquitin protein ligase activity"/>
    <property type="evidence" value="ECO:0007669"/>
    <property type="project" value="UniProtKB-EC"/>
</dbReference>
<feature type="non-terminal residue" evidence="18">
    <location>
        <position position="1"/>
    </location>
</feature>
<comment type="subcellular location">
    <subcellularLocation>
        <location evidence="2">Cytoplasm</location>
    </subcellularLocation>
</comment>
<feature type="domain" description="RING-type" evidence="15">
    <location>
        <begin position="439"/>
        <end position="478"/>
    </location>
</feature>
<evidence type="ECO:0000256" key="2">
    <source>
        <dbReference type="ARBA" id="ARBA00004496"/>
    </source>
</evidence>
<dbReference type="InterPro" id="IPR043136">
    <property type="entry name" value="B30.2/SPRY_sf"/>
</dbReference>
<gene>
    <name evidence="18" type="ORF">scyTo_0009995</name>
</gene>
<dbReference type="OrthoDB" id="654191at2759"/>
<keyword evidence="7" id="KW-0808">Transferase</keyword>
<dbReference type="PRINTS" id="PR01407">
    <property type="entry name" value="BUTYPHLNCDUF"/>
</dbReference>
<evidence type="ECO:0000256" key="6">
    <source>
        <dbReference type="ARBA" id="ARBA00022490"/>
    </source>
</evidence>
<keyword evidence="10" id="KW-0833">Ubl conjugation pathway</keyword>
<protein>
    <recommendedName>
        <fullName evidence="5">RING-type E3 ubiquitin transferase</fullName>
        <ecNumber evidence="5">2.3.2.27</ecNumber>
    </recommendedName>
</protein>
<dbReference type="CDD" id="cd16594">
    <property type="entry name" value="RING-HC_TRIM7-like_C-IV"/>
    <property type="match status" value="2"/>
</dbReference>
<name>A0A401NXW7_SCYTO</name>
<feature type="domain" description="B box-type" evidence="16">
    <location>
        <begin position="510"/>
        <end position="551"/>
    </location>
</feature>
<accession>A0A401NXW7</accession>
<dbReference type="Pfam" id="PF00643">
    <property type="entry name" value="zf-B_box"/>
    <property type="match status" value="2"/>
</dbReference>
<keyword evidence="8" id="KW-0479">Metal-binding</keyword>
<dbReference type="STRING" id="75743.A0A401NXW7"/>
<comment type="catalytic activity">
    <reaction evidence="1">
        <text>S-ubiquitinyl-[E2 ubiquitin-conjugating enzyme]-L-cysteine + [acceptor protein]-L-lysine = [E2 ubiquitin-conjugating enzyme]-L-cysteine + N(6)-ubiquitinyl-[acceptor protein]-L-lysine.</text>
        <dbReference type="EC" id="2.3.2.27"/>
    </reaction>
</comment>
<comment type="caution">
    <text evidence="18">The sequence shown here is derived from an EMBL/GenBank/DDBJ whole genome shotgun (WGS) entry which is preliminary data.</text>
</comment>
<dbReference type="InterPro" id="IPR050143">
    <property type="entry name" value="TRIM/RBCC"/>
</dbReference>
<evidence type="ECO:0000259" key="15">
    <source>
        <dbReference type="PROSITE" id="PS50089"/>
    </source>
</evidence>
<evidence type="ECO:0000256" key="9">
    <source>
        <dbReference type="ARBA" id="ARBA00022771"/>
    </source>
</evidence>
<evidence type="ECO:0000256" key="12">
    <source>
        <dbReference type="ARBA" id="ARBA00023054"/>
    </source>
</evidence>
<keyword evidence="12 14" id="KW-0175">Coiled coil</keyword>
<evidence type="ECO:0000256" key="4">
    <source>
        <dbReference type="ARBA" id="ARBA00008518"/>
    </source>
</evidence>
<feature type="domain" description="B box-type" evidence="16">
    <location>
        <begin position="118"/>
        <end position="159"/>
    </location>
</feature>
<dbReference type="InterPro" id="IPR020457">
    <property type="entry name" value="Znf_B-box_chordata"/>
</dbReference>
<feature type="domain" description="RING-type" evidence="15">
    <location>
        <begin position="46"/>
        <end position="86"/>
    </location>
</feature>
<dbReference type="InterPro" id="IPR013083">
    <property type="entry name" value="Znf_RING/FYVE/PHD"/>
</dbReference>
<dbReference type="Gene3D" id="3.30.40.10">
    <property type="entry name" value="Zinc/RING finger domain, C3HC4 (zinc finger)"/>
    <property type="match status" value="2"/>
</dbReference>